<reference evidence="2" key="1">
    <citation type="submission" date="2019-12" db="EMBL/GenBank/DDBJ databases">
        <title>An insight into the sialome of adult female Ixodes ricinus ticks feeding for 6 days.</title>
        <authorList>
            <person name="Perner J."/>
            <person name="Ribeiro J.M.C."/>
        </authorList>
    </citation>
    <scope>NUCLEOTIDE SEQUENCE</scope>
    <source>
        <strain evidence="2">Semi-engorged</strain>
        <tissue evidence="2">Salivary glands</tissue>
    </source>
</reference>
<keyword evidence="1" id="KW-0732">Signal</keyword>
<dbReference type="AlphaFoldDB" id="A0A6B0TX76"/>
<name>A0A6B0TX76_IXORI</name>
<accession>A0A6B0TX76</accession>
<sequence>MGRPTPFILLTIVVVFGIFLLQGGEAHMCGRPCWGPNKCKGICSQCTFFNKYRAVGSCQKPLTSPAPPN</sequence>
<evidence type="ECO:0000313" key="2">
    <source>
        <dbReference type="EMBL" id="MXU82481.1"/>
    </source>
</evidence>
<proteinExistence type="predicted"/>
<dbReference type="EMBL" id="GIFC01000398">
    <property type="protein sequence ID" value="MXU82481.1"/>
    <property type="molecule type" value="Transcribed_RNA"/>
</dbReference>
<organism evidence="2">
    <name type="scientific">Ixodes ricinus</name>
    <name type="common">Common tick</name>
    <name type="synonym">Acarus ricinus</name>
    <dbReference type="NCBI Taxonomy" id="34613"/>
    <lineage>
        <taxon>Eukaryota</taxon>
        <taxon>Metazoa</taxon>
        <taxon>Ecdysozoa</taxon>
        <taxon>Arthropoda</taxon>
        <taxon>Chelicerata</taxon>
        <taxon>Arachnida</taxon>
        <taxon>Acari</taxon>
        <taxon>Parasitiformes</taxon>
        <taxon>Ixodida</taxon>
        <taxon>Ixodoidea</taxon>
        <taxon>Ixodidae</taxon>
        <taxon>Ixodinae</taxon>
        <taxon>Ixodes</taxon>
    </lineage>
</organism>
<feature type="chain" id="PRO_5025387465" evidence="1">
    <location>
        <begin position="27"/>
        <end position="69"/>
    </location>
</feature>
<protein>
    <submittedName>
        <fullName evidence="2">Putative secreted protein</fullName>
    </submittedName>
</protein>
<evidence type="ECO:0000256" key="1">
    <source>
        <dbReference type="SAM" id="SignalP"/>
    </source>
</evidence>
<feature type="signal peptide" evidence="1">
    <location>
        <begin position="1"/>
        <end position="26"/>
    </location>
</feature>